<feature type="transmembrane region" description="Helical" evidence="1">
    <location>
        <begin position="152"/>
        <end position="170"/>
    </location>
</feature>
<feature type="transmembrane region" description="Helical" evidence="1">
    <location>
        <begin position="80"/>
        <end position="98"/>
    </location>
</feature>
<dbReference type="Proteomes" id="UP001501729">
    <property type="component" value="Unassembled WGS sequence"/>
</dbReference>
<dbReference type="RefSeq" id="WP_227775858.1">
    <property type="nucleotide sequence ID" value="NZ_BAABKX010000001.1"/>
</dbReference>
<evidence type="ECO:0000256" key="1">
    <source>
        <dbReference type="SAM" id="Phobius"/>
    </source>
</evidence>
<accession>A0AAV3UDK8</accession>
<feature type="transmembrane region" description="Helical" evidence="1">
    <location>
        <begin position="258"/>
        <end position="279"/>
    </location>
</feature>
<feature type="transmembrane region" description="Helical" evidence="1">
    <location>
        <begin position="291"/>
        <end position="312"/>
    </location>
</feature>
<keyword evidence="2" id="KW-0378">Hydrolase</keyword>
<feature type="transmembrane region" description="Helical" evidence="1">
    <location>
        <begin position="197"/>
        <end position="218"/>
    </location>
</feature>
<organism evidence="2 3">
    <name type="scientific">Haladaptatus pallidirubidus</name>
    <dbReference type="NCBI Taxonomy" id="1008152"/>
    <lineage>
        <taxon>Archaea</taxon>
        <taxon>Methanobacteriati</taxon>
        <taxon>Methanobacteriota</taxon>
        <taxon>Stenosarchaea group</taxon>
        <taxon>Halobacteria</taxon>
        <taxon>Halobacteriales</taxon>
        <taxon>Haladaptataceae</taxon>
        <taxon>Haladaptatus</taxon>
    </lineage>
</organism>
<dbReference type="GO" id="GO:0016787">
    <property type="term" value="F:hydrolase activity"/>
    <property type="evidence" value="ECO:0007669"/>
    <property type="project" value="UniProtKB-KW"/>
</dbReference>
<name>A0AAV3UDK8_9EURY</name>
<comment type="caution">
    <text evidence="2">The sequence shown here is derived from an EMBL/GenBank/DDBJ whole genome shotgun (WGS) entry which is preliminary data.</text>
</comment>
<reference evidence="2 3" key="1">
    <citation type="journal article" date="2019" name="Int. J. Syst. Evol. Microbiol.">
        <title>The Global Catalogue of Microorganisms (GCM) 10K type strain sequencing project: providing services to taxonomists for standard genome sequencing and annotation.</title>
        <authorList>
            <consortium name="The Broad Institute Genomics Platform"/>
            <consortium name="The Broad Institute Genome Sequencing Center for Infectious Disease"/>
            <person name="Wu L."/>
            <person name="Ma J."/>
        </authorList>
    </citation>
    <scope>NUCLEOTIDE SEQUENCE [LARGE SCALE GENOMIC DNA]</scope>
    <source>
        <strain evidence="2 3">JCM 17504</strain>
    </source>
</reference>
<sequence>MMVGHALLAFALTALVANRYRPAERALAFGVVAGAFATVPDVDMAYALVGLAQAGFGGVWSMTGAFWGSSQLVHRAVTHSLVVGLIAAPGFVLLTGPTSRKAIGAITLSALVWIGFAESGALGGGVMLVFVLAGTAVALAAAARTDLGSRELLFAATFGLLSHPFGDLFTGEPPQFLYPLDSVLFHSRVALFPDPTLNLLAIFGLELATAWLAVGVYFRLRDGHREKRLLGHVHGRATLGAGYALTAVFFPAPTLDVSYHFVFSVLAVGAVGVGPKLYPLRTFRVERDPRAWLCTGMAAVTVAVLAYAGAYVTA</sequence>
<keyword evidence="1" id="KW-1133">Transmembrane helix</keyword>
<keyword evidence="1" id="KW-0812">Transmembrane</keyword>
<keyword evidence="1" id="KW-0472">Membrane</keyword>
<feature type="transmembrane region" description="Helical" evidence="1">
    <location>
        <begin position="230"/>
        <end position="252"/>
    </location>
</feature>
<evidence type="ECO:0000313" key="3">
    <source>
        <dbReference type="Proteomes" id="UP001501729"/>
    </source>
</evidence>
<dbReference type="EMBL" id="BAABKX010000001">
    <property type="protein sequence ID" value="GAA5044425.1"/>
    <property type="molecule type" value="Genomic_DNA"/>
</dbReference>
<proteinExistence type="predicted"/>
<dbReference type="GeneID" id="68611637"/>
<gene>
    <name evidence="2" type="ORF">GCM10025751_10730</name>
</gene>
<dbReference type="InterPro" id="IPR007404">
    <property type="entry name" value="YdjM-like"/>
</dbReference>
<dbReference type="Pfam" id="PF04307">
    <property type="entry name" value="YdjM"/>
    <property type="match status" value="1"/>
</dbReference>
<keyword evidence="3" id="KW-1185">Reference proteome</keyword>
<feature type="transmembrane region" description="Helical" evidence="1">
    <location>
        <begin position="44"/>
        <end position="68"/>
    </location>
</feature>
<feature type="transmembrane region" description="Helical" evidence="1">
    <location>
        <begin position="110"/>
        <end position="140"/>
    </location>
</feature>
<protein>
    <submittedName>
        <fullName evidence="2">Metal-dependent hydrolase</fullName>
    </submittedName>
</protein>
<dbReference type="AlphaFoldDB" id="A0AAV3UDK8"/>
<evidence type="ECO:0000313" key="2">
    <source>
        <dbReference type="EMBL" id="GAA5044425.1"/>
    </source>
</evidence>